<feature type="compositionally biased region" description="Basic and acidic residues" evidence="1">
    <location>
        <begin position="291"/>
        <end position="304"/>
    </location>
</feature>
<evidence type="ECO:0000256" key="1">
    <source>
        <dbReference type="SAM" id="MobiDB-lite"/>
    </source>
</evidence>
<dbReference type="VEuPathDB" id="FungiDB:AAP_04450"/>
<dbReference type="OrthoDB" id="4206917at2759"/>
<feature type="compositionally biased region" description="Polar residues" evidence="1">
    <location>
        <begin position="1"/>
        <end position="12"/>
    </location>
</feature>
<protein>
    <recommendedName>
        <fullName evidence="4">F-box domain-containing protein</fullName>
    </recommendedName>
</protein>
<dbReference type="AlphaFoldDB" id="A0A162I6L1"/>
<comment type="caution">
    <text evidence="2">The sequence shown here is derived from an EMBL/GenBank/DDBJ whole genome shotgun (WGS) entry which is preliminary data.</text>
</comment>
<feature type="compositionally biased region" description="Basic and acidic residues" evidence="1">
    <location>
        <begin position="318"/>
        <end position="328"/>
    </location>
</feature>
<feature type="region of interest" description="Disordered" evidence="1">
    <location>
        <begin position="1"/>
        <end position="42"/>
    </location>
</feature>
<evidence type="ECO:0000313" key="3">
    <source>
        <dbReference type="Proteomes" id="UP000242877"/>
    </source>
</evidence>
<reference evidence="2 3" key="1">
    <citation type="journal article" date="2016" name="Genome Biol. Evol.">
        <title>Divergent and convergent evolution of fungal pathogenicity.</title>
        <authorList>
            <person name="Shang Y."/>
            <person name="Xiao G."/>
            <person name="Zheng P."/>
            <person name="Cen K."/>
            <person name="Zhan S."/>
            <person name="Wang C."/>
        </authorList>
    </citation>
    <scope>NUCLEOTIDE SEQUENCE [LARGE SCALE GENOMIC DNA]</scope>
    <source>
        <strain evidence="2 3">ARSEF 7405</strain>
    </source>
</reference>
<name>A0A162I6L1_9EURO</name>
<organism evidence="2 3">
    <name type="scientific">Ascosphaera apis ARSEF 7405</name>
    <dbReference type="NCBI Taxonomy" id="392613"/>
    <lineage>
        <taxon>Eukaryota</taxon>
        <taxon>Fungi</taxon>
        <taxon>Dikarya</taxon>
        <taxon>Ascomycota</taxon>
        <taxon>Pezizomycotina</taxon>
        <taxon>Eurotiomycetes</taxon>
        <taxon>Eurotiomycetidae</taxon>
        <taxon>Onygenales</taxon>
        <taxon>Ascosphaeraceae</taxon>
        <taxon>Ascosphaera</taxon>
    </lineage>
</organism>
<feature type="region of interest" description="Disordered" evidence="1">
    <location>
        <begin position="250"/>
        <end position="337"/>
    </location>
</feature>
<proteinExistence type="predicted"/>
<feature type="compositionally biased region" description="Basic and acidic residues" evidence="1">
    <location>
        <begin position="14"/>
        <end position="34"/>
    </location>
</feature>
<keyword evidence="3" id="KW-1185">Reference proteome</keyword>
<dbReference type="Proteomes" id="UP000242877">
    <property type="component" value="Unassembled WGS sequence"/>
</dbReference>
<dbReference type="EMBL" id="AZGZ01000021">
    <property type="protein sequence ID" value="KZZ89303.1"/>
    <property type="molecule type" value="Genomic_DNA"/>
</dbReference>
<feature type="compositionally biased region" description="Basic and acidic residues" evidence="1">
    <location>
        <begin position="253"/>
        <end position="264"/>
    </location>
</feature>
<gene>
    <name evidence="2" type="ORF">AAP_04450</name>
</gene>
<evidence type="ECO:0000313" key="2">
    <source>
        <dbReference type="EMBL" id="KZZ89303.1"/>
    </source>
</evidence>
<accession>A0A162I6L1</accession>
<evidence type="ECO:0008006" key="4">
    <source>
        <dbReference type="Google" id="ProtNLM"/>
    </source>
</evidence>
<sequence>MGGNQESHSVLSSEGRHDLDENEQSRHTRDESSSDRTPITSPSAREHVFALGEILDNIFRIFSEEAQLVSEIGRQFGTFALSAKRIEDKQELAFSNPRVSDLASCIRVSKAWFNCAAPHLWSLATPWLIRRDIETLLAPVRDEDRRRFYASHITQCSIKLYAPIQAVVANDDDESDNFGTSTACAVEESAIEDSDCDSTTTTTAPLNPIFKGLAFPRLRRVLIDLDDTASDNPGYAPAKLLCLASNASVTKETQPRLEEREKEGAGPGLSGMASEAQEGATSGEDAGDGGSARERTILFRDGQKEAVVTTGAPGGADDDSHRDDREDCSVGVSEGETLEQRQSQVQVQVQAQAQAQAQARTRTRIGIQWRRTLPMELTEADFAAAMDYTSEEELKELGARNAKELIVRVRAMDGFGNRTIPSREAIERVAEVIPVVFPKLKFIWMQRESNMSAEAIYNLIDRLEMLRYMGVAYEEHTRARMGN</sequence>